<comment type="caution">
    <text evidence="5">The sequence shown here is derived from an EMBL/GenBank/DDBJ whole genome shotgun (WGS) entry which is preliminary data.</text>
</comment>
<comment type="cofactor">
    <cofactor evidence="1">
        <name>Zn(2+)</name>
        <dbReference type="ChEBI" id="CHEBI:29105"/>
    </cofactor>
</comment>
<dbReference type="PANTHER" id="PTHR35005">
    <property type="entry name" value="3-DEHYDRO-SCYLLO-INOSOSE HYDROLASE"/>
    <property type="match status" value="1"/>
</dbReference>
<organism evidence="5 6">
    <name type="scientific">Natronococcus pandeyae</name>
    <dbReference type="NCBI Taxonomy" id="2055836"/>
    <lineage>
        <taxon>Archaea</taxon>
        <taxon>Methanobacteriati</taxon>
        <taxon>Methanobacteriota</taxon>
        <taxon>Stenosarchaea group</taxon>
        <taxon>Halobacteria</taxon>
        <taxon>Halobacteriales</taxon>
        <taxon>Natrialbaceae</taxon>
        <taxon>Natronococcus</taxon>
    </lineage>
</organism>
<keyword evidence="6" id="KW-1185">Reference proteome</keyword>
<dbReference type="EMBL" id="PHNJ01000005">
    <property type="protein sequence ID" value="TYL38450.1"/>
    <property type="molecule type" value="Genomic_DNA"/>
</dbReference>
<name>A0A8J8Q1L2_9EURY</name>
<dbReference type="Proteomes" id="UP000766904">
    <property type="component" value="Unassembled WGS sequence"/>
</dbReference>
<evidence type="ECO:0000313" key="5">
    <source>
        <dbReference type="EMBL" id="TYL38450.1"/>
    </source>
</evidence>
<reference evidence="5" key="1">
    <citation type="submission" date="2017-11" db="EMBL/GenBank/DDBJ databases">
        <authorList>
            <person name="Kajale S.C."/>
            <person name="Sharma A."/>
        </authorList>
    </citation>
    <scope>NUCLEOTIDE SEQUENCE</scope>
    <source>
        <strain evidence="5">LS1_42</strain>
    </source>
</reference>
<dbReference type="OrthoDB" id="46121at2157"/>
<dbReference type="AlphaFoldDB" id="A0A8J8Q1L2"/>
<dbReference type="Pfam" id="PF02633">
    <property type="entry name" value="Creatininase"/>
    <property type="match status" value="1"/>
</dbReference>
<dbReference type="GO" id="GO:0009231">
    <property type="term" value="P:riboflavin biosynthetic process"/>
    <property type="evidence" value="ECO:0007669"/>
    <property type="project" value="TreeGrafter"/>
</dbReference>
<keyword evidence="4" id="KW-0862">Zinc</keyword>
<dbReference type="PANTHER" id="PTHR35005:SF1">
    <property type="entry name" value="2-AMINO-5-FORMYLAMINO-6-RIBOSYLAMINOPYRIMIDIN-4(3H)-ONE 5'-MONOPHOSPHATE DEFORMYLASE"/>
    <property type="match status" value="1"/>
</dbReference>
<dbReference type="InterPro" id="IPR003785">
    <property type="entry name" value="Creatininase/forma_Hydrolase"/>
</dbReference>
<evidence type="ECO:0000256" key="3">
    <source>
        <dbReference type="ARBA" id="ARBA00022801"/>
    </source>
</evidence>
<keyword evidence="3" id="KW-0378">Hydrolase</keyword>
<sequence>MTDEAEDPTAATDDPYRVAEMTWQEIEAALERTSTLLVPVGNTEQHGHHLPLGVDVYMPEALGERVAERSPALLAPPIWYGVSPHHTFKPGTFTLSSETFQRYVTDICASAGRWGIENVVLLNGHYLAQDPELEVVVRELRTEHGLEAFHAPLVNLFAEVAEEIRTGEVSFHASEFETSIMLELLPELVDMDRAERVDPPEESLPLTDYDALGDNKVGWALTAEDMDELTHTGNIGDPTVATAEKGEVLVDVAVSELCRLVDALEGADRAD</sequence>
<gene>
    <name evidence="5" type="ORF">CV102_11640</name>
</gene>
<keyword evidence="2" id="KW-0479">Metal-binding</keyword>
<proteinExistence type="predicted"/>
<evidence type="ECO:0000313" key="6">
    <source>
        <dbReference type="Proteomes" id="UP000766904"/>
    </source>
</evidence>
<accession>A0A8J8Q1L2</accession>
<evidence type="ECO:0000256" key="2">
    <source>
        <dbReference type="ARBA" id="ARBA00022723"/>
    </source>
</evidence>
<dbReference type="InterPro" id="IPR024087">
    <property type="entry name" value="Creatininase-like_sf"/>
</dbReference>
<dbReference type="GO" id="GO:0016811">
    <property type="term" value="F:hydrolase activity, acting on carbon-nitrogen (but not peptide) bonds, in linear amides"/>
    <property type="evidence" value="ECO:0007669"/>
    <property type="project" value="TreeGrafter"/>
</dbReference>
<dbReference type="SUPFAM" id="SSF102215">
    <property type="entry name" value="Creatininase"/>
    <property type="match status" value="1"/>
</dbReference>
<evidence type="ECO:0000256" key="4">
    <source>
        <dbReference type="ARBA" id="ARBA00022833"/>
    </source>
</evidence>
<dbReference type="GO" id="GO:0046872">
    <property type="term" value="F:metal ion binding"/>
    <property type="evidence" value="ECO:0007669"/>
    <property type="project" value="UniProtKB-KW"/>
</dbReference>
<evidence type="ECO:0000256" key="1">
    <source>
        <dbReference type="ARBA" id="ARBA00001947"/>
    </source>
</evidence>
<protein>
    <submittedName>
        <fullName evidence="5">Creatininase</fullName>
    </submittedName>
</protein>
<dbReference type="Gene3D" id="3.40.50.10310">
    <property type="entry name" value="Creatininase"/>
    <property type="match status" value="1"/>
</dbReference>
<dbReference type="RefSeq" id="WP_148858150.1">
    <property type="nucleotide sequence ID" value="NZ_PHNJ01000005.1"/>
</dbReference>